<dbReference type="InterPro" id="IPR029055">
    <property type="entry name" value="Ntn_hydrolases_N"/>
</dbReference>
<proteinExistence type="predicted"/>
<accession>A0A8B8FHV0</accession>
<dbReference type="GO" id="GO:0051603">
    <property type="term" value="P:proteolysis involved in protein catabolic process"/>
    <property type="evidence" value="ECO:0007669"/>
    <property type="project" value="InterPro"/>
</dbReference>
<dbReference type="PANTHER" id="PTHR11599">
    <property type="entry name" value="PROTEASOME SUBUNIT ALPHA/BETA"/>
    <property type="match status" value="1"/>
</dbReference>
<name>A0A8B8FHV0_9HEMI</name>
<organism evidence="2 3">
    <name type="scientific">Sipha flava</name>
    <name type="common">yellow sugarcane aphid</name>
    <dbReference type="NCBI Taxonomy" id="143950"/>
    <lineage>
        <taxon>Eukaryota</taxon>
        <taxon>Metazoa</taxon>
        <taxon>Ecdysozoa</taxon>
        <taxon>Arthropoda</taxon>
        <taxon>Hexapoda</taxon>
        <taxon>Insecta</taxon>
        <taxon>Pterygota</taxon>
        <taxon>Neoptera</taxon>
        <taxon>Paraneoptera</taxon>
        <taxon>Hemiptera</taxon>
        <taxon>Sternorrhyncha</taxon>
        <taxon>Aphidomorpha</taxon>
        <taxon>Aphidoidea</taxon>
        <taxon>Aphididae</taxon>
        <taxon>Sipha</taxon>
    </lineage>
</organism>
<dbReference type="RefSeq" id="XP_025409930.1">
    <property type="nucleotide sequence ID" value="XM_025554145.1"/>
</dbReference>
<keyword evidence="1" id="KW-0647">Proteasome</keyword>
<keyword evidence="2" id="KW-1185">Reference proteome</keyword>
<dbReference type="Gene3D" id="3.60.20.10">
    <property type="entry name" value="Glutamine Phosphoribosylpyrophosphate, subunit 1, domain 1"/>
    <property type="match status" value="1"/>
</dbReference>
<dbReference type="GO" id="GO:0005839">
    <property type="term" value="C:proteasome core complex"/>
    <property type="evidence" value="ECO:0007669"/>
    <property type="project" value="InterPro"/>
</dbReference>
<reference evidence="3" key="1">
    <citation type="submission" date="2025-08" db="UniProtKB">
        <authorList>
            <consortium name="RefSeq"/>
        </authorList>
    </citation>
    <scope>IDENTIFICATION</scope>
    <source>
        <tissue evidence="3">Whole body</tissue>
    </source>
</reference>
<evidence type="ECO:0000313" key="2">
    <source>
        <dbReference type="Proteomes" id="UP000694846"/>
    </source>
</evidence>
<dbReference type="OrthoDB" id="6601482at2759"/>
<evidence type="ECO:0000313" key="3">
    <source>
        <dbReference type="RefSeq" id="XP_025409930.1"/>
    </source>
</evidence>
<gene>
    <name evidence="3" type="primary">LOC112683228</name>
</gene>
<dbReference type="InterPro" id="IPR050115">
    <property type="entry name" value="Proteasome_alpha"/>
</dbReference>
<dbReference type="AlphaFoldDB" id="A0A8B8FHV0"/>
<dbReference type="GeneID" id="112683228"/>
<dbReference type="InterPro" id="IPR001353">
    <property type="entry name" value="Proteasome_sua/b"/>
</dbReference>
<dbReference type="Pfam" id="PF00227">
    <property type="entry name" value="Proteasome"/>
    <property type="match status" value="1"/>
</dbReference>
<dbReference type="SUPFAM" id="SSF56235">
    <property type="entry name" value="N-terminal nucleophile aminohydrolases (Ntn hydrolases)"/>
    <property type="match status" value="1"/>
</dbReference>
<protein>
    <submittedName>
        <fullName evidence="3">Uncharacterized protein LOC112683228</fullName>
    </submittedName>
</protein>
<dbReference type="Proteomes" id="UP000694846">
    <property type="component" value="Unplaced"/>
</dbReference>
<evidence type="ECO:0000256" key="1">
    <source>
        <dbReference type="ARBA" id="ARBA00022942"/>
    </source>
</evidence>
<sequence length="207" mass="22391">MSKTISGNGEMDGSNLVVGVVGSNCVVIAAEKCNSSQNSVCSLDGQITVAWSGQSHDSLKIVEKAKLYTNSIHGLNSPANRIAEFLIDPDIRVLNNLPTLPYTEHFMVASCDQNERFLYVTDTYGTISHVLACAIGRESELITNLLAQNYSSANRGIFGAIELALKALCMIVEPDTKFIEISVTAFNRPFETPSSGSKAFYDTVTDL</sequence>